<dbReference type="Pfam" id="PF19568">
    <property type="entry name" value="Spore_III_AA"/>
    <property type="match status" value="1"/>
</dbReference>
<dbReference type="OrthoDB" id="26838at2759"/>
<dbReference type="InterPro" id="IPR003593">
    <property type="entry name" value="AAA+_ATPase"/>
</dbReference>
<gene>
    <name evidence="5" type="ORF">Vbra_6284</name>
</gene>
<evidence type="ECO:0000313" key="6">
    <source>
        <dbReference type="Proteomes" id="UP000041254"/>
    </source>
</evidence>
<dbReference type="SUPFAM" id="SSF52540">
    <property type="entry name" value="P-loop containing nucleoside triphosphate hydrolases"/>
    <property type="match status" value="1"/>
</dbReference>
<keyword evidence="1" id="KW-0547">Nucleotide-binding</keyword>
<evidence type="ECO:0000256" key="3">
    <source>
        <dbReference type="SAM" id="MobiDB-lite"/>
    </source>
</evidence>
<keyword evidence="6" id="KW-1185">Reference proteome</keyword>
<dbReference type="GO" id="GO:0005524">
    <property type="term" value="F:ATP binding"/>
    <property type="evidence" value="ECO:0007669"/>
    <property type="project" value="UniProtKB-KW"/>
</dbReference>
<feature type="region of interest" description="Disordered" evidence="3">
    <location>
        <begin position="249"/>
        <end position="280"/>
    </location>
</feature>
<dbReference type="SMART" id="SM00382">
    <property type="entry name" value="AAA"/>
    <property type="match status" value="1"/>
</dbReference>
<dbReference type="PANTHER" id="PTHR20953:SF3">
    <property type="entry name" value="P-LOOP CONTAINING NUCLEOSIDE TRIPHOSPHATE HYDROLASES SUPERFAMILY PROTEIN"/>
    <property type="match status" value="1"/>
</dbReference>
<dbReference type="AlphaFoldDB" id="A0A0G4GHW6"/>
<dbReference type="InterPro" id="IPR045735">
    <property type="entry name" value="Spore_III_AA_AAA+_ATPase"/>
</dbReference>
<dbReference type="STRING" id="1169540.A0A0G4GHW6"/>
<organism evidence="5 6">
    <name type="scientific">Vitrella brassicaformis (strain CCMP3155)</name>
    <dbReference type="NCBI Taxonomy" id="1169540"/>
    <lineage>
        <taxon>Eukaryota</taxon>
        <taxon>Sar</taxon>
        <taxon>Alveolata</taxon>
        <taxon>Colpodellida</taxon>
        <taxon>Vitrellaceae</taxon>
        <taxon>Vitrella</taxon>
    </lineage>
</organism>
<dbReference type="InterPro" id="IPR027417">
    <property type="entry name" value="P-loop_NTPase"/>
</dbReference>
<accession>A0A0G4GHW6</accession>
<protein>
    <recommendedName>
        <fullName evidence="4">AAA+ ATPase domain-containing protein</fullName>
    </recommendedName>
</protein>
<keyword evidence="2" id="KW-0067">ATP-binding</keyword>
<dbReference type="PANTHER" id="PTHR20953">
    <property type="entry name" value="KINASE-RELATED"/>
    <property type="match status" value="1"/>
</dbReference>
<evidence type="ECO:0000259" key="4">
    <source>
        <dbReference type="SMART" id="SM00382"/>
    </source>
</evidence>
<feature type="compositionally biased region" description="Low complexity" evidence="3">
    <location>
        <begin position="253"/>
        <end position="268"/>
    </location>
</feature>
<dbReference type="InParanoid" id="A0A0G4GHW6"/>
<proteinExistence type="predicted"/>
<feature type="compositionally biased region" description="Polar residues" evidence="3">
    <location>
        <begin position="269"/>
        <end position="278"/>
    </location>
</feature>
<evidence type="ECO:0000313" key="5">
    <source>
        <dbReference type="EMBL" id="CEM29348.1"/>
    </source>
</evidence>
<feature type="domain" description="AAA+ ATPase" evidence="4">
    <location>
        <begin position="744"/>
        <end position="899"/>
    </location>
</feature>
<reference evidence="5 6" key="1">
    <citation type="submission" date="2014-11" db="EMBL/GenBank/DDBJ databases">
        <authorList>
            <person name="Zhu J."/>
            <person name="Qi W."/>
            <person name="Song R."/>
        </authorList>
    </citation>
    <scope>NUCLEOTIDE SEQUENCE [LARGE SCALE GENOMIC DNA]</scope>
</reference>
<name>A0A0G4GHW6_VITBC</name>
<evidence type="ECO:0000256" key="1">
    <source>
        <dbReference type="ARBA" id="ARBA00022741"/>
    </source>
</evidence>
<dbReference type="VEuPathDB" id="CryptoDB:Vbra_6284"/>
<evidence type="ECO:0000256" key="2">
    <source>
        <dbReference type="ARBA" id="ARBA00022840"/>
    </source>
</evidence>
<sequence length="960" mass="104804">MTWPVGTPFSEVHPSIRESLAVFLSNIPQTWSKDDVRTNVTKHCERFIKAHPEIAQSCKVPEIVDCWRDGKAVFATVCCKDLDSRRIFDQVTEMGMDHGKPIKLRPYTLPPSEDRTRWPPFVEEPKVGSFPSLLTFKTAYGARPFFMDVVNPLLIKAEVDKSKTPVVALHEQAGCLAVGVWTEIDNFQLEDPPSSPSRAASPAFFEDLRSEPAAAGQSTLFSHQWWSRVGQDEEKGSFGALVPQSSCSPGQVAAPPSCSPGGAAPNGSTSQLGAASTSESDEEQIVASLCQIIDGRGGRSHFKDGIDNLAPLPLFRERVVGQAVQFGWIANADTKAELRKLYERLRKLIRRREDVFEVEEAPPNTPAVNFKVKLAQGTERYLAPGSVNGTAESAAAEASFLPLTSNGGVIVAVLELEGMGCQLARELLNGLLASPFVLKVAYNLPTIVKALELPAADAPSSIRFCWDLQLAYDIVHETPLASLSDILTWVHSVSKAASNQTVAGLLRAVDEVASVTTPEEMRLICKASDRRLARMAAAEGEGDDMRARPGETEVGFDPQTYQMRSIEVLAVKNGGSDNGSASLAADEMGLKDTTDIKSLLQLVHSDFWERGGVLEQARARNEGTEEAESDVFLVEIVMYIGQRPHAITREEPKKRYLAPSKPEVVVDTMHLDFAVDKLGGKNNIGPDNRAVLPGSLHRISAIRDKSDERVVIGLTMRVGRAMKGNTDMVQDLLLSPEKGVAADDGHSILFLGAPGCGKTTIIREASRVLTAKDLRVCIVDTSNEICGGGHVLHPSVGEAIRLMVRNVAEQDQVMIEAVQNHTPVVLIIDEIGHKSQVDAARTVAQRKVRLLASAHGDFVGLMRNPELRGLLGGFETVILGDARASREGSDRKTRTERKGEPPFDVMVELQVGQFDEWRIILDVAKSVDAKLQGKKHLVQVRRRCPSSGRVFVRWEDGSRC</sequence>
<dbReference type="Gene3D" id="3.40.50.300">
    <property type="entry name" value="P-loop containing nucleotide triphosphate hydrolases"/>
    <property type="match status" value="1"/>
</dbReference>
<dbReference type="EMBL" id="CDMY01000672">
    <property type="protein sequence ID" value="CEM29348.1"/>
    <property type="molecule type" value="Genomic_DNA"/>
</dbReference>
<dbReference type="CDD" id="cd00009">
    <property type="entry name" value="AAA"/>
    <property type="match status" value="1"/>
</dbReference>
<dbReference type="Proteomes" id="UP000041254">
    <property type="component" value="Unassembled WGS sequence"/>
</dbReference>